<keyword evidence="2" id="KW-1185">Reference proteome</keyword>
<protein>
    <submittedName>
        <fullName evidence="1">Uncharacterized protein</fullName>
    </submittedName>
</protein>
<reference evidence="1 2" key="2">
    <citation type="journal article" date="2022" name="Mol. Ecol. Resour.">
        <title>The genomes of chicory, endive, great burdock and yacon provide insights into Asteraceae paleo-polyploidization history and plant inulin production.</title>
        <authorList>
            <person name="Fan W."/>
            <person name="Wang S."/>
            <person name="Wang H."/>
            <person name="Wang A."/>
            <person name="Jiang F."/>
            <person name="Liu H."/>
            <person name="Zhao H."/>
            <person name="Xu D."/>
            <person name="Zhang Y."/>
        </authorList>
    </citation>
    <scope>NUCLEOTIDE SEQUENCE [LARGE SCALE GENOMIC DNA]</scope>
    <source>
        <strain evidence="2">cv. Punajuju</strain>
        <tissue evidence="1">Leaves</tissue>
    </source>
</reference>
<dbReference type="Proteomes" id="UP001055811">
    <property type="component" value="Linkage Group LG08"/>
</dbReference>
<organism evidence="1 2">
    <name type="scientific">Cichorium intybus</name>
    <name type="common">Chicory</name>
    <dbReference type="NCBI Taxonomy" id="13427"/>
    <lineage>
        <taxon>Eukaryota</taxon>
        <taxon>Viridiplantae</taxon>
        <taxon>Streptophyta</taxon>
        <taxon>Embryophyta</taxon>
        <taxon>Tracheophyta</taxon>
        <taxon>Spermatophyta</taxon>
        <taxon>Magnoliopsida</taxon>
        <taxon>eudicotyledons</taxon>
        <taxon>Gunneridae</taxon>
        <taxon>Pentapetalae</taxon>
        <taxon>asterids</taxon>
        <taxon>campanulids</taxon>
        <taxon>Asterales</taxon>
        <taxon>Asteraceae</taxon>
        <taxon>Cichorioideae</taxon>
        <taxon>Cichorieae</taxon>
        <taxon>Cichoriinae</taxon>
        <taxon>Cichorium</taxon>
    </lineage>
</organism>
<sequence>MESELLDFDCTSSPFAGLDCIFINYRFQVSDCWSSIAGLQLLDFDCTSSPFAGLRLQSVNSSSPFAGLHLQVSDCRLLTRLLHL</sequence>
<evidence type="ECO:0000313" key="2">
    <source>
        <dbReference type="Proteomes" id="UP001055811"/>
    </source>
</evidence>
<accession>A0ACB8ZQF5</accession>
<evidence type="ECO:0000313" key="1">
    <source>
        <dbReference type="EMBL" id="KAI3700052.1"/>
    </source>
</evidence>
<reference evidence="2" key="1">
    <citation type="journal article" date="2022" name="Mol. Ecol. Resour.">
        <title>The genomes of chicory, endive, great burdock and yacon provide insights into Asteraceae palaeo-polyploidization history and plant inulin production.</title>
        <authorList>
            <person name="Fan W."/>
            <person name="Wang S."/>
            <person name="Wang H."/>
            <person name="Wang A."/>
            <person name="Jiang F."/>
            <person name="Liu H."/>
            <person name="Zhao H."/>
            <person name="Xu D."/>
            <person name="Zhang Y."/>
        </authorList>
    </citation>
    <scope>NUCLEOTIDE SEQUENCE [LARGE SCALE GENOMIC DNA]</scope>
    <source>
        <strain evidence="2">cv. Punajuju</strain>
    </source>
</reference>
<comment type="caution">
    <text evidence="1">The sequence shown here is derived from an EMBL/GenBank/DDBJ whole genome shotgun (WGS) entry which is preliminary data.</text>
</comment>
<dbReference type="EMBL" id="CM042016">
    <property type="protein sequence ID" value="KAI3700052.1"/>
    <property type="molecule type" value="Genomic_DNA"/>
</dbReference>
<proteinExistence type="predicted"/>
<name>A0ACB8ZQF5_CICIN</name>
<gene>
    <name evidence="1" type="ORF">L2E82_44667</name>
</gene>